<comment type="caution">
    <text evidence="6">The sequence shown here is derived from an EMBL/GenBank/DDBJ whole genome shotgun (WGS) entry which is preliminary data.</text>
</comment>
<evidence type="ECO:0000256" key="2">
    <source>
        <dbReference type="ARBA" id="ARBA00023043"/>
    </source>
</evidence>
<keyword evidence="1" id="KW-0677">Repeat</keyword>
<dbReference type="Proteomes" id="UP000527355">
    <property type="component" value="Unassembled WGS sequence"/>
</dbReference>
<feature type="compositionally biased region" description="Basic and acidic residues" evidence="4">
    <location>
        <begin position="32"/>
        <end position="45"/>
    </location>
</feature>
<evidence type="ECO:0000256" key="3">
    <source>
        <dbReference type="SAM" id="Coils"/>
    </source>
</evidence>
<keyword evidence="3" id="KW-0175">Coiled coil</keyword>
<proteinExistence type="predicted"/>
<organism evidence="6 7">
    <name type="scientific">Myotis myotis</name>
    <name type="common">Greater mouse-eared bat</name>
    <name type="synonym">Vespertilio myotis</name>
    <dbReference type="NCBI Taxonomy" id="51298"/>
    <lineage>
        <taxon>Eukaryota</taxon>
        <taxon>Metazoa</taxon>
        <taxon>Chordata</taxon>
        <taxon>Craniata</taxon>
        <taxon>Vertebrata</taxon>
        <taxon>Euteleostomi</taxon>
        <taxon>Mammalia</taxon>
        <taxon>Eutheria</taxon>
        <taxon>Laurasiatheria</taxon>
        <taxon>Chiroptera</taxon>
        <taxon>Yangochiroptera</taxon>
        <taxon>Vespertilionidae</taxon>
        <taxon>Myotis</taxon>
    </lineage>
</organism>
<evidence type="ECO:0000313" key="6">
    <source>
        <dbReference type="EMBL" id="KAF6378810.1"/>
    </source>
</evidence>
<keyword evidence="2" id="KW-0040">ANK repeat</keyword>
<feature type="coiled-coil region" evidence="3">
    <location>
        <begin position="95"/>
        <end position="122"/>
    </location>
</feature>
<keyword evidence="7" id="KW-1185">Reference proteome</keyword>
<dbReference type="PANTHER" id="PTHR24179:SF27">
    <property type="entry name" value="PROTEIN PHOSPHATASE 1 REGULATORY SUBUNIT 12C"/>
    <property type="match status" value="1"/>
</dbReference>
<dbReference type="AlphaFoldDB" id="A0A7J7ZYK9"/>
<gene>
    <name evidence="6" type="ORF">mMyoMyo1_009713</name>
</gene>
<evidence type="ECO:0000256" key="1">
    <source>
        <dbReference type="ARBA" id="ARBA00022737"/>
    </source>
</evidence>
<feature type="region of interest" description="Disordered" evidence="4">
    <location>
        <begin position="1"/>
        <end position="45"/>
    </location>
</feature>
<accession>A0A7J7ZYK9</accession>
<sequence length="145" mass="16632">MARRGEGLQRGRRRSQPTSAQNLALPPPEAEGTQHRTPAREPKGGFRKLYEELRVENERILEALTETTLWLAQLKVELECTTQSPEHFAERLALLELERVECRALEHKATELKEELKGLSNLWADNQHLKDENKALICIISKLSK</sequence>
<feature type="domain" description="cGMP-dependent protein kinase interacting" evidence="5">
    <location>
        <begin position="46"/>
        <end position="145"/>
    </location>
</feature>
<evidence type="ECO:0000256" key="4">
    <source>
        <dbReference type="SAM" id="MobiDB-lite"/>
    </source>
</evidence>
<dbReference type="GO" id="GO:0019208">
    <property type="term" value="F:phosphatase regulator activity"/>
    <property type="evidence" value="ECO:0007669"/>
    <property type="project" value="TreeGrafter"/>
</dbReference>
<dbReference type="InterPro" id="IPR051226">
    <property type="entry name" value="PP1_Regulatory_Subunit"/>
</dbReference>
<dbReference type="Pfam" id="PF15898">
    <property type="entry name" value="PRKG1_interact"/>
    <property type="match status" value="1"/>
</dbReference>
<evidence type="ECO:0000259" key="5">
    <source>
        <dbReference type="Pfam" id="PF15898"/>
    </source>
</evidence>
<dbReference type="InterPro" id="IPR031775">
    <property type="entry name" value="PRKG1_interact"/>
</dbReference>
<dbReference type="GO" id="GO:0019901">
    <property type="term" value="F:protein kinase binding"/>
    <property type="evidence" value="ECO:0007669"/>
    <property type="project" value="InterPro"/>
</dbReference>
<reference evidence="6 7" key="1">
    <citation type="journal article" date="2020" name="Nature">
        <title>Six reference-quality genomes reveal evolution of bat adaptations.</title>
        <authorList>
            <person name="Jebb D."/>
            <person name="Huang Z."/>
            <person name="Pippel M."/>
            <person name="Hughes G.M."/>
            <person name="Lavrichenko K."/>
            <person name="Devanna P."/>
            <person name="Winkler S."/>
            <person name="Jermiin L.S."/>
            <person name="Skirmuntt E.C."/>
            <person name="Katzourakis A."/>
            <person name="Burkitt-Gray L."/>
            <person name="Ray D.A."/>
            <person name="Sullivan K.A.M."/>
            <person name="Roscito J.G."/>
            <person name="Kirilenko B.M."/>
            <person name="Davalos L.M."/>
            <person name="Corthals A.P."/>
            <person name="Power M.L."/>
            <person name="Jones G."/>
            <person name="Ransome R.D."/>
            <person name="Dechmann D.K.N."/>
            <person name="Locatelli A.G."/>
            <person name="Puechmaille S.J."/>
            <person name="Fedrigo O."/>
            <person name="Jarvis E.D."/>
            <person name="Hiller M."/>
            <person name="Vernes S.C."/>
            <person name="Myers E.W."/>
            <person name="Teeling E.C."/>
        </authorList>
    </citation>
    <scope>NUCLEOTIDE SEQUENCE [LARGE SCALE GENOMIC DNA]</scope>
    <source>
        <strain evidence="6">MMyoMyo1</strain>
        <tissue evidence="6">Flight muscle</tissue>
    </source>
</reference>
<dbReference type="EMBL" id="JABWUV010000002">
    <property type="protein sequence ID" value="KAF6378810.1"/>
    <property type="molecule type" value="Genomic_DNA"/>
</dbReference>
<protein>
    <recommendedName>
        <fullName evidence="5">cGMP-dependent protein kinase interacting domain-containing protein</fullName>
    </recommendedName>
</protein>
<dbReference type="PANTHER" id="PTHR24179">
    <property type="entry name" value="PROTEIN PHOSPHATASE 1 REGULATORY SUBUNIT 12"/>
    <property type="match status" value="1"/>
</dbReference>
<evidence type="ECO:0000313" key="7">
    <source>
        <dbReference type="Proteomes" id="UP000527355"/>
    </source>
</evidence>
<dbReference type="GO" id="GO:0005737">
    <property type="term" value="C:cytoplasm"/>
    <property type="evidence" value="ECO:0007669"/>
    <property type="project" value="TreeGrafter"/>
</dbReference>
<dbReference type="VEuPathDB" id="HostDB:PPP1R12A"/>
<dbReference type="Gene3D" id="6.10.250.1820">
    <property type="match status" value="1"/>
</dbReference>
<name>A0A7J7ZYK9_MYOMY</name>
<dbReference type="GO" id="GO:0004857">
    <property type="term" value="F:enzyme inhibitor activity"/>
    <property type="evidence" value="ECO:0007669"/>
    <property type="project" value="TreeGrafter"/>
</dbReference>